<evidence type="ECO:0000313" key="1">
    <source>
        <dbReference type="EnsemblPlants" id="AET3Gv20581200.1"/>
    </source>
</evidence>
<protein>
    <submittedName>
        <fullName evidence="1">Uncharacterized protein</fullName>
    </submittedName>
</protein>
<reference evidence="2" key="1">
    <citation type="journal article" date="2014" name="Science">
        <title>Ancient hybridizations among the ancestral genomes of bread wheat.</title>
        <authorList>
            <consortium name="International Wheat Genome Sequencing Consortium,"/>
            <person name="Marcussen T."/>
            <person name="Sandve S.R."/>
            <person name="Heier L."/>
            <person name="Spannagl M."/>
            <person name="Pfeifer M."/>
            <person name="Jakobsen K.S."/>
            <person name="Wulff B.B."/>
            <person name="Steuernagel B."/>
            <person name="Mayer K.F."/>
            <person name="Olsen O.A."/>
        </authorList>
    </citation>
    <scope>NUCLEOTIDE SEQUENCE [LARGE SCALE GENOMIC DNA]</scope>
    <source>
        <strain evidence="2">cv. AL8/78</strain>
    </source>
</reference>
<reference evidence="1" key="3">
    <citation type="journal article" date="2017" name="Nature">
        <title>Genome sequence of the progenitor of the wheat D genome Aegilops tauschii.</title>
        <authorList>
            <person name="Luo M.C."/>
            <person name="Gu Y.Q."/>
            <person name="Puiu D."/>
            <person name="Wang H."/>
            <person name="Twardziok S.O."/>
            <person name="Deal K.R."/>
            <person name="Huo N."/>
            <person name="Zhu T."/>
            <person name="Wang L."/>
            <person name="Wang Y."/>
            <person name="McGuire P.E."/>
            <person name="Liu S."/>
            <person name="Long H."/>
            <person name="Ramasamy R.K."/>
            <person name="Rodriguez J.C."/>
            <person name="Van S.L."/>
            <person name="Yuan L."/>
            <person name="Wang Z."/>
            <person name="Xia Z."/>
            <person name="Xiao L."/>
            <person name="Anderson O.D."/>
            <person name="Ouyang S."/>
            <person name="Liang Y."/>
            <person name="Zimin A.V."/>
            <person name="Pertea G."/>
            <person name="Qi P."/>
            <person name="Bennetzen J.L."/>
            <person name="Dai X."/>
            <person name="Dawson M.W."/>
            <person name="Muller H.G."/>
            <person name="Kugler K."/>
            <person name="Rivarola-Duarte L."/>
            <person name="Spannagl M."/>
            <person name="Mayer K.F.X."/>
            <person name="Lu F.H."/>
            <person name="Bevan M.W."/>
            <person name="Leroy P."/>
            <person name="Li P."/>
            <person name="You F.M."/>
            <person name="Sun Q."/>
            <person name="Liu Z."/>
            <person name="Lyons E."/>
            <person name="Wicker T."/>
            <person name="Salzberg S.L."/>
            <person name="Devos K.M."/>
            <person name="Dvorak J."/>
        </authorList>
    </citation>
    <scope>NUCLEOTIDE SEQUENCE [LARGE SCALE GENOMIC DNA]</scope>
    <source>
        <strain evidence="1">cv. AL8/78</strain>
    </source>
</reference>
<dbReference type="AlphaFoldDB" id="A0A453F5J4"/>
<keyword evidence="2" id="KW-1185">Reference proteome</keyword>
<proteinExistence type="predicted"/>
<dbReference type="Proteomes" id="UP000015105">
    <property type="component" value="Chromosome 3D"/>
</dbReference>
<name>A0A453F5J4_AEGTS</name>
<dbReference type="Gramene" id="AET3Gv20581200.1">
    <property type="protein sequence ID" value="AET3Gv20581200.1"/>
    <property type="gene ID" value="AET3Gv20581200"/>
</dbReference>
<sequence>MHVFDQFHRLAGGNLTQLNTALVSLIPKKDGADKISDFRPISLIHSMAKLIAKVLSIRLAAVVQDIISPAQSAFLSSKGIHDSFLYVQNTVRSLHMKKTPALLLKLDIA</sequence>
<dbReference type="EnsemblPlants" id="AET3Gv20581200.1">
    <property type="protein sequence ID" value="AET3Gv20581200.1"/>
    <property type="gene ID" value="AET3Gv20581200"/>
</dbReference>
<reference evidence="2" key="2">
    <citation type="journal article" date="2017" name="Nat. Plants">
        <title>The Aegilops tauschii genome reveals multiple impacts of transposons.</title>
        <authorList>
            <person name="Zhao G."/>
            <person name="Zou C."/>
            <person name="Li K."/>
            <person name="Wang K."/>
            <person name="Li T."/>
            <person name="Gao L."/>
            <person name="Zhang X."/>
            <person name="Wang H."/>
            <person name="Yang Z."/>
            <person name="Liu X."/>
            <person name="Jiang W."/>
            <person name="Mao L."/>
            <person name="Kong X."/>
            <person name="Jiao Y."/>
            <person name="Jia J."/>
        </authorList>
    </citation>
    <scope>NUCLEOTIDE SEQUENCE [LARGE SCALE GENOMIC DNA]</scope>
    <source>
        <strain evidence="2">cv. AL8/78</strain>
    </source>
</reference>
<accession>A0A453F5J4</accession>
<reference evidence="1" key="5">
    <citation type="journal article" date="2021" name="G3 (Bethesda)">
        <title>Aegilops tauschii genome assembly Aet v5.0 features greater sequence contiguity and improved annotation.</title>
        <authorList>
            <person name="Wang L."/>
            <person name="Zhu T."/>
            <person name="Rodriguez J.C."/>
            <person name="Deal K.R."/>
            <person name="Dubcovsky J."/>
            <person name="McGuire P.E."/>
            <person name="Lux T."/>
            <person name="Spannagl M."/>
            <person name="Mayer K.F.X."/>
            <person name="Baldrich P."/>
            <person name="Meyers B.C."/>
            <person name="Huo N."/>
            <person name="Gu Y.Q."/>
            <person name="Zhou H."/>
            <person name="Devos K.M."/>
            <person name="Bennetzen J.L."/>
            <person name="Unver T."/>
            <person name="Budak H."/>
            <person name="Gulick P.J."/>
            <person name="Galiba G."/>
            <person name="Kalapos B."/>
            <person name="Nelson D.R."/>
            <person name="Li P."/>
            <person name="You F.M."/>
            <person name="Luo M.C."/>
            <person name="Dvorak J."/>
        </authorList>
    </citation>
    <scope>NUCLEOTIDE SEQUENCE [LARGE SCALE GENOMIC DNA]</scope>
    <source>
        <strain evidence="1">cv. AL8/78</strain>
    </source>
</reference>
<reference evidence="1" key="4">
    <citation type="submission" date="2019-03" db="UniProtKB">
        <authorList>
            <consortium name="EnsemblPlants"/>
        </authorList>
    </citation>
    <scope>IDENTIFICATION</scope>
</reference>
<organism evidence="1 2">
    <name type="scientific">Aegilops tauschii subsp. strangulata</name>
    <name type="common">Goatgrass</name>
    <dbReference type="NCBI Taxonomy" id="200361"/>
    <lineage>
        <taxon>Eukaryota</taxon>
        <taxon>Viridiplantae</taxon>
        <taxon>Streptophyta</taxon>
        <taxon>Embryophyta</taxon>
        <taxon>Tracheophyta</taxon>
        <taxon>Spermatophyta</taxon>
        <taxon>Magnoliopsida</taxon>
        <taxon>Liliopsida</taxon>
        <taxon>Poales</taxon>
        <taxon>Poaceae</taxon>
        <taxon>BOP clade</taxon>
        <taxon>Pooideae</taxon>
        <taxon>Triticodae</taxon>
        <taxon>Triticeae</taxon>
        <taxon>Triticinae</taxon>
        <taxon>Aegilops</taxon>
    </lineage>
</organism>
<dbReference type="PANTHER" id="PTHR19446">
    <property type="entry name" value="REVERSE TRANSCRIPTASES"/>
    <property type="match status" value="1"/>
</dbReference>
<evidence type="ECO:0000313" key="2">
    <source>
        <dbReference type="Proteomes" id="UP000015105"/>
    </source>
</evidence>
<dbReference type="STRING" id="200361.A0A453F5J4"/>